<gene>
    <name evidence="6" type="primary">flgL</name>
    <name evidence="6" type="ORF">ENW11_08375</name>
</gene>
<evidence type="ECO:0000259" key="5">
    <source>
        <dbReference type="Pfam" id="PF00700"/>
    </source>
</evidence>
<comment type="similarity">
    <text evidence="2">Belongs to the bacterial flagellin family.</text>
</comment>
<feature type="domain" description="Flagellin N-terminal" evidence="4">
    <location>
        <begin position="4"/>
        <end position="140"/>
    </location>
</feature>
<reference evidence="6" key="1">
    <citation type="journal article" date="2020" name="mSystems">
        <title>Genome- and Community-Level Interaction Insights into Carbon Utilization and Element Cycling Functions of Hydrothermarchaeota in Hydrothermal Sediment.</title>
        <authorList>
            <person name="Zhou Z."/>
            <person name="Liu Y."/>
            <person name="Xu W."/>
            <person name="Pan J."/>
            <person name="Luo Z.H."/>
            <person name="Li M."/>
        </authorList>
    </citation>
    <scope>NUCLEOTIDE SEQUENCE [LARGE SCALE GENOMIC DNA]</scope>
    <source>
        <strain evidence="6">SpSt-82</strain>
    </source>
</reference>
<comment type="caution">
    <text evidence="6">The sequence shown here is derived from an EMBL/GenBank/DDBJ whole genome shotgun (WGS) entry which is preliminary data.</text>
</comment>
<organism evidence="6">
    <name type="scientific">Candidatus Caldatribacterium saccharofermentans</name>
    <dbReference type="NCBI Taxonomy" id="1454753"/>
    <lineage>
        <taxon>Bacteria</taxon>
        <taxon>Pseudomonadati</taxon>
        <taxon>Atribacterota</taxon>
        <taxon>Atribacteria</taxon>
        <taxon>Atribacterales</taxon>
        <taxon>Candidatus Caldatribacteriaceae</taxon>
        <taxon>Candidatus Caldatribacterium</taxon>
    </lineage>
</organism>
<accession>A0A7V4TIC0</accession>
<comment type="subcellular location">
    <subcellularLocation>
        <location evidence="1">Bacterial flagellum</location>
    </subcellularLocation>
</comment>
<dbReference type="Pfam" id="PF00700">
    <property type="entry name" value="Flagellin_C"/>
    <property type="match status" value="1"/>
</dbReference>
<protein>
    <submittedName>
        <fullName evidence="6">Flagellar hook-associated protein 3</fullName>
    </submittedName>
</protein>
<dbReference type="InterPro" id="IPR013384">
    <property type="entry name" value="Flagell_FlgL"/>
</dbReference>
<dbReference type="EMBL" id="DTIY01000062">
    <property type="protein sequence ID" value="HGY39804.1"/>
    <property type="molecule type" value="Genomic_DNA"/>
</dbReference>
<keyword evidence="3" id="KW-0975">Bacterial flagellum</keyword>
<dbReference type="NCBIfam" id="TIGR02550">
    <property type="entry name" value="flagell_flgL"/>
    <property type="match status" value="1"/>
</dbReference>
<dbReference type="GO" id="GO:0009424">
    <property type="term" value="C:bacterial-type flagellum hook"/>
    <property type="evidence" value="ECO:0007669"/>
    <property type="project" value="InterPro"/>
</dbReference>
<keyword evidence="6" id="KW-0966">Cell projection</keyword>
<dbReference type="GO" id="GO:0071973">
    <property type="term" value="P:bacterial-type flagellum-dependent cell motility"/>
    <property type="evidence" value="ECO:0007669"/>
    <property type="project" value="InterPro"/>
</dbReference>
<dbReference type="AlphaFoldDB" id="A0A7V4TIC0"/>
<dbReference type="InterPro" id="IPR001029">
    <property type="entry name" value="Flagellin_N"/>
</dbReference>
<keyword evidence="6" id="KW-0969">Cilium</keyword>
<proteinExistence type="inferred from homology"/>
<dbReference type="InterPro" id="IPR046358">
    <property type="entry name" value="Flagellin_C"/>
</dbReference>
<dbReference type="PANTHER" id="PTHR42792:SF1">
    <property type="entry name" value="FLAGELLAR HOOK-ASSOCIATED PROTEIN 3"/>
    <property type="match status" value="1"/>
</dbReference>
<dbReference type="InterPro" id="IPR001492">
    <property type="entry name" value="Flagellin"/>
</dbReference>
<dbReference type="SUPFAM" id="SSF64518">
    <property type="entry name" value="Phase 1 flagellin"/>
    <property type="match status" value="1"/>
</dbReference>
<evidence type="ECO:0000259" key="4">
    <source>
        <dbReference type="Pfam" id="PF00669"/>
    </source>
</evidence>
<evidence type="ECO:0000256" key="2">
    <source>
        <dbReference type="ARBA" id="ARBA00005709"/>
    </source>
</evidence>
<evidence type="ECO:0000256" key="3">
    <source>
        <dbReference type="ARBA" id="ARBA00023143"/>
    </source>
</evidence>
<evidence type="ECO:0000256" key="1">
    <source>
        <dbReference type="ARBA" id="ARBA00004365"/>
    </source>
</evidence>
<evidence type="ECO:0000313" key="6">
    <source>
        <dbReference type="EMBL" id="HGY39804.1"/>
    </source>
</evidence>
<dbReference type="GO" id="GO:0005198">
    <property type="term" value="F:structural molecule activity"/>
    <property type="evidence" value="ECO:0007669"/>
    <property type="project" value="InterPro"/>
</dbReference>
<name>A0A7V4TIC0_9BACT</name>
<keyword evidence="6" id="KW-0282">Flagellum</keyword>
<dbReference type="PANTHER" id="PTHR42792">
    <property type="entry name" value="FLAGELLIN"/>
    <property type="match status" value="1"/>
</dbReference>
<dbReference type="Pfam" id="PF00669">
    <property type="entry name" value="Flagellin_N"/>
    <property type="match status" value="1"/>
</dbReference>
<sequence length="388" mass="43317">MRVTHRMITDQVMANLYNITERLLRVQDMLSSGKTLRRPSDDPVKLNHVLLLRTSIRKLEQYTANVEDGLSWLNLTDTSLDQATSVLQKVRTLAVQGANGTLTPEDRAMIATEVEKYLEELVGIGNTAYAGRYIFSGTETLTTPFVLAGGRLTYQGNGASIQREISEGVVVAIGVPGDGLFFRGFEVQSNEGITLTVGERFAINGVEIEIDDTMTTLEDLVRRINEDPALKEEVYAFTDGKRLFLRSRTETPIDLVDVSGTFLQDSGMLDPANSREAWGILKVVRDLAEHLRENRVDLVSGEDLEKLDQALDLLLKVRAEVGARTLRLENALGRFEDFTTNFKKLLSLDEDIDVAEVVVQLQEHQNVYQMALAAAARLMQPTLLDFLR</sequence>
<feature type="domain" description="Flagellin C-terminal" evidence="5">
    <location>
        <begin position="304"/>
        <end position="387"/>
    </location>
</feature>
<dbReference type="Gene3D" id="1.20.1330.10">
    <property type="entry name" value="f41 fragment of flagellin, N-terminal domain"/>
    <property type="match status" value="1"/>
</dbReference>